<evidence type="ECO:0000313" key="3">
    <source>
        <dbReference type="Proteomes" id="UP000185713"/>
    </source>
</evidence>
<comment type="caution">
    <text evidence="2">The sequence shown here is derived from an EMBL/GenBank/DDBJ whole genome shotgun (WGS) entry which is preliminary data.</text>
</comment>
<accession>A0A1L9C1Z4</accession>
<evidence type="ECO:0000313" key="2">
    <source>
        <dbReference type="EMBL" id="OJH48438.1"/>
    </source>
</evidence>
<keyword evidence="1" id="KW-0472">Membrane</keyword>
<keyword evidence="1" id="KW-0812">Transmembrane</keyword>
<dbReference type="EMBL" id="JWTK01000009">
    <property type="protein sequence ID" value="OJH48438.1"/>
    <property type="molecule type" value="Genomic_DNA"/>
</dbReference>
<name>A0A1L9C1Z4_9EURY</name>
<protein>
    <submittedName>
        <fullName evidence="2">Uncharacterized protein</fullName>
    </submittedName>
</protein>
<gene>
    <name evidence="2" type="ORF">MPF_2041</name>
</gene>
<proteinExistence type="predicted"/>
<dbReference type="Proteomes" id="UP000185713">
    <property type="component" value="Unassembled WGS sequence"/>
</dbReference>
<organism evidence="2 3">
    <name type="scientific">Methanohalophilus portucalensis FDF-1</name>
    <dbReference type="NCBI Taxonomy" id="523843"/>
    <lineage>
        <taxon>Archaea</taxon>
        <taxon>Methanobacteriati</taxon>
        <taxon>Methanobacteriota</taxon>
        <taxon>Stenosarchaea group</taxon>
        <taxon>Methanomicrobia</taxon>
        <taxon>Methanosarcinales</taxon>
        <taxon>Methanosarcinaceae</taxon>
        <taxon>Methanohalophilus</taxon>
    </lineage>
</organism>
<keyword evidence="1" id="KW-1133">Transmembrane helix</keyword>
<reference evidence="2 3" key="1">
    <citation type="submission" date="2014-12" db="EMBL/GenBank/DDBJ databases">
        <title>The genome sequence of Methanohalophilus portucalensis strain FDF1.</title>
        <authorList>
            <person name="Lai M.-C."/>
            <person name="Lai S.-J."/>
        </authorList>
    </citation>
    <scope>NUCLEOTIDE SEQUENCE [LARGE SCALE GENOMIC DNA]</scope>
    <source>
        <strain evidence="2 3">FDF-1</strain>
    </source>
</reference>
<evidence type="ECO:0000256" key="1">
    <source>
        <dbReference type="SAM" id="Phobius"/>
    </source>
</evidence>
<feature type="transmembrane region" description="Helical" evidence="1">
    <location>
        <begin position="6"/>
        <end position="26"/>
    </location>
</feature>
<sequence>MRGPVLIWVVFFHGYPLDILLPKFSWSSRWL</sequence>
<dbReference type="AlphaFoldDB" id="A0A1L9C1Z4"/>